<dbReference type="FunFam" id="3.40.50.300:FF:001328">
    <property type="entry name" value="Dynein heavy chain 6, axonemal"/>
    <property type="match status" value="1"/>
</dbReference>
<dbReference type="FunFam" id="1.20.920.20:FF:000006">
    <property type="entry name" value="Dynein, axonemal, heavy chain 6"/>
    <property type="match status" value="1"/>
</dbReference>
<dbReference type="GO" id="GO:0008569">
    <property type="term" value="F:minus-end-directed microtubule motor activity"/>
    <property type="evidence" value="ECO:0007669"/>
    <property type="project" value="InterPro"/>
</dbReference>
<sequence>MVMTGNDKMEVTSSGMVRSDIFMTELEVTSSGMAGRDIPESSERLKVLQRGAWTQAAPCKEEKYYRKVSDSIGNSYSPSAKELSTSFIYKLLSSNDIQEPTGKQARNVQVCHGAEKAQEKVEAKQSINDGSVQKLRALAMAISDAATQGSTSPPPGPDRFPRLPHVSVCVDELPNASLLPGPHRSRETAAGSSRPSIHLQSLRGSQEQSNLKDWGCPLKIRGRDNRDSGDLGMPSQNFHLSDSQVQGADSKEDYTTHDKATKGVLAISFPPYTYSTHGLSRPTTPCQEHLPRYHALIAHAFQLSEVLPFEEGQLIAILSKIPTSLLSQWTTTLQGLTEEVQSVYREALKKAILDYVLLEPAEQARLGVHLPPKVSHSAGRLGFPWHERVKRAYSKLLETLYITHPVMGRLLHLFRSKYQTFRLLDLDEFSGKLPLSLDQVVNLMLSMVSYKAKLLQDTWLQECAQIVEISRDSIEAWMPQDNERMRRMNHFFRCVATLMSSLLRELVTNSLLELVEWLEQYHLGNNYDGVYPHETLGLPVRPHFIIIFLAVEKLEIRYIPSMQTDEDMVLSVRGRIRAVLKSNDQGPRRYLFVYAPYLPLLSVASIAKMEEFVNKDPSLQSCNRELERLKRMTNELMFLPAHVPMELLLLDCTQTNQWLLDRTQHLTRIIINKVVSDSEKINRSICHQYDEIMRKMTGPIGSTEELVQLQTYVDELWSGDLLQIKKQLELAATNLLFLMDCTHLSKEDMILNGNTFSWPDRIVPLMKNSKTRLQREHDKAVQRLHQRQREFSQRMAEVAKLVKGFQRRDRMSEAQQYVEQLQRINGTIQGFIEEKKQINQEEVLLDTGQVGSYPEIQELLKAKEPYDQLWVAALSFNQKYEEWLNGPLLQIKAEEVNEQVQSLWKSCYKLTKELYHPELHGPLKVATAIKTKLEKFRINMPLINALCCPGIKHRHWKLMSQKVGIDILPEKSTSLKDILPLGLEKHLEELALVSVQASKEYALEQALLQMEQDWKHVHFNFVTYQDRGVSVLAAVDDIQLLLDDHIVKTTTMKGSAFITPFEEQILSWEARLKLMQDVLDVWLRVQMGWLYLEPIFSSEDIRNQIPIEGKLFEAVDFIWRQIMKDSEEVAVAMQVISQFPILESLKEAEAMLDNIQRGLNDYLEMKRLSFPRFFFLSNDELLEILSETRDPLRVQPHLKKCFEGIARLTFSGGSEVTHIESAEGERVELVHRIVPAQANGLVERWLLQVEKLMKESLQLVMMKSITAYPETLRQHWVLQWPGQVVLATSAIYWTMEVSQAIALESGLHCYLEKITKQMDDIVMLVRGKLTKMERLTLSALITIDVHGNLVLFLPILARFIAHPEVFQVLDHLVPIAPPGGADDSSSQVVESWQQPLAATPSPNQSVEDSMSHGAMRETGKRTSAREAATKCPGGGIELSMVAPRNICSRGVPAGHGTRLSITPFTSFCLYQTLMGALQLNLGGAPEGPAGTGKTETCKDLAKAVAKQCVVFNCSDGLDYKAMGKFFKGLAQSGAWACFDEFNRIELEVLSVVAQQIQTIQRAVSQRAETFVFEGTQISLDPSCSVFITMNPGYAGRAKLPDNLKVLFRTVAMMVPDYALIAEITLYAMGFVDARNLATKIVATYRLCSEQLSSQHHYDYGMRAVKSVLTAAGNLKVSMPDVQEDRLMLRSIMDVNLPKDLLLFQSIISDLFPGVQLPKADHSVMETAVVEICQQWHLQPVPWFINKVIQIYEMMLVRHGFMLVGGPLGGKSTALQVLARVLGLLESRALMEEKHVDSVTINPKSLSMGQLYGSFDPVSHEWTDGVLATVFREHASSWTAERKWVVFDGPVDAVWVENLNTVLDDNKKLCLMSGEIIQMSPQQNIIFEVLDLEQASPATVSRCGMIYMEPMDLGWEPLFHCWMETKLPDFITSEQKQLLKLLCEWLLPPCLAFVQKNCHTVVPSSMLHLAVTMMQLYECLLADLSSLDLEVKKEDNNCDKNFQRAQGRETDVSTSMIVAFGFFSVVWSIGGFLDFHSKQCFAEFFKTLCDPESTFPRPKDLKFPRALHIPKREDIYSYVFLKRNFPAWHLWKDLILPSAIEDNVKLSDYIVSTEEALVQKYFLEKLLLRGKPLMFVGPTGTGKSAITISFLQHLPADQYVIGQVNFSALTTASYAQDAIVEKLERKRRGLYGAPSGKRVLLFVDDLNMPTKERYGAQPPIELLRQLIECGTFWDRKDNSSLSIKDMSIVAAIAPSSGGRQEITPRLLRHFNIISINTFSEQTMKTIFQPLMDWHFSQGFENSLKRFSKILVWATTELYTQVTRAFLPTPSKSHYTFNFRDFSRIIQGLLLLKADVIPAGTEGARKLMRLWIHETHRVFCDRLVDDKDRQLFFRIVKGVVQAQFKEKMSTLFSHMVIGREVQPQDLRCLFFGDYLTPRSENKTRRFYNEILDTAQLKLNMEHYLEELNKLSKTPMDLVMFQFAIEHVSRLCRIFKQPWSHALLIGIGGSGRQSSTRLAAFVSEMELFQITIQKSYCISEWREDIRRVLRKAGLSGTPSVFFFADHQIKMRQLIPADVRDDALTPTKLYKDFLQRVRSNLHIVLAFSPIGEAFHNHLRQFPTLVNCCTIDCFQAWPEDALEKVACYFLDDVDMSQGIRKGAVFLCRHLHQSVMVLSQRFFESLQRRIYVTPTSYLELIKTFKRLLESKRLELLTNRNRYLTGLEKLDFASSQIALMQQQLRELEPLLMERSKETVELLAIIAQDTLEVETVKKEVEEEEAIANKAAQEAQAIKDECEQNLSIAMPALNAAIASLDTLKASDITLIKTMQNPPSGVRLTLAAICILKGIKPEKRSDSNGRNIDDYWPSAKKMLGDMKFLESLKEYDKDNIPFKVIAQIRRDFISNPDFEPAVIKNVSSACEGLCSWIVAPKRQRLEAAEAELKVQKEKLSVTQSELSEVSTKLFKLQQHLSQKLEEKQSLEKSMEQTKLKLDRAEKLMSGLGGERERWMQISQQLDDTYQNIVGDMLLSAGVVAYLGPFTPQFSVENAIIITSAQRWPLMIDPQGQANKWIKSMEKVNKLHVCKATDHDYLRVLSNCIQFGTPMLLENLSEELDPLLEPLLLRQTFRHNGMEFLRLGEVTVQYSQDFRFYLTTQLRNPHYLPEVSLKVNLLNFMITPTGLEDQLLSILTAKEKPELENTKRQLYREEAQNRKQLKEVENQILEVLSLSQGNILEDEHAIHILSSSRKLSQEILEKQQITMATEQKIDETRDGYRPVANQSSVLFFVISNLANIDPMYQYSLAWFLNLYVKSISESESSVLLYERIDNLNKHFTYSIYQNICRSLFEKHKLLFLFLLCVGLQSNRGQVDETEWRFLLTGGVALENPYKNPAPDWLKNQSWTELMQLSTLPAFNWIRENFTNNVSWWKNVYDSAHPNEMTLPEPWDDLLSGFQKLLILRCIRPDKIIPAVQHFIIDNMGPSYVEPPTFDLQRSYMDSTCSTPLVFILSPGADPMAVLVKFAEEKGMGGAHLQTVSLGQGQGPIARNMIKKAAAEGTWVILQNCHLAPSWLPELEQICEELLSDQDLVKPGFRLWLTSYPSSDFPISILQNGIKMTNEPPKGLRANLLRSYLSNPISDPTFYEGCNKKEEWEKLLFSLCLFHGLVQERRMFGPLGWNIPYEFNESDLHISARQVQMFLNTYSEVPLDALSYLIGECNYGGRVTDSFDRRLLLSLLDTCYCLEMLTNMDYSFSSSGVYRLPAKSGFSNYLEHIKSLPMSAEPEVFGLHENASITREYNETQELFNGILATLPKQVTGARKSSTEIVQELTTDILSKMPPDFIIEDVMKRFPITYAESMNTVLIQELLRFNQLTSTIRGSLQDLSRALQGQALMSGELEDIFNSIIVGKVPAMWSSKSYPSLKPLGSYISDLLLRLHFFKIVLQPQQKSTGTDGGTYTCPVYNTSIRRGELSTTGHSTNYIMTIELPSERPQKHWINRGVACLCQLDY</sequence>
<dbReference type="Pfam" id="PF18199">
    <property type="entry name" value="Dynein_C"/>
    <property type="match status" value="1"/>
</dbReference>
<dbReference type="InterPro" id="IPR042222">
    <property type="entry name" value="Dynein_2_N"/>
</dbReference>
<dbReference type="Gene3D" id="1.20.920.20">
    <property type="match status" value="1"/>
</dbReference>
<accession>A0A8X7XJ51</accession>
<keyword evidence="11 16" id="KW-0175">Coiled coil</keyword>
<feature type="coiled-coil region" evidence="16">
    <location>
        <begin position="2928"/>
        <end position="2993"/>
    </location>
</feature>
<dbReference type="CDD" id="cd00009">
    <property type="entry name" value="AAA"/>
    <property type="match status" value="1"/>
</dbReference>
<evidence type="ECO:0000256" key="17">
    <source>
        <dbReference type="SAM" id="MobiDB-lite"/>
    </source>
</evidence>
<dbReference type="InterPro" id="IPR035706">
    <property type="entry name" value="AAA_9"/>
</dbReference>
<evidence type="ECO:0000256" key="11">
    <source>
        <dbReference type="ARBA" id="ARBA00023054"/>
    </source>
</evidence>
<evidence type="ECO:0000256" key="6">
    <source>
        <dbReference type="ARBA" id="ARBA00022737"/>
    </source>
</evidence>
<dbReference type="GO" id="GO:0005930">
    <property type="term" value="C:axoneme"/>
    <property type="evidence" value="ECO:0007669"/>
    <property type="project" value="UniProtKB-SubCell"/>
</dbReference>
<keyword evidence="6" id="KW-0677">Repeat</keyword>
<comment type="subcellular location">
    <subcellularLocation>
        <location evidence="1">Cell projection</location>
        <location evidence="1">Cilium</location>
        <location evidence="1">Flagellum</location>
    </subcellularLocation>
    <subcellularLocation>
        <location evidence="2">Cytoplasm</location>
        <location evidence="2">Cytoskeleton</location>
        <location evidence="2">Cilium axoneme</location>
    </subcellularLocation>
</comment>
<keyword evidence="20" id="KW-1185">Reference proteome</keyword>
<feature type="coiled-coil region" evidence="16">
    <location>
        <begin position="3192"/>
        <end position="3221"/>
    </location>
</feature>
<dbReference type="FunFam" id="1.20.140.100:FF:000004">
    <property type="entry name" value="Dynein axonemal heavy chain 6"/>
    <property type="match status" value="1"/>
</dbReference>
<feature type="region of interest" description="Disordered" evidence="17">
    <location>
        <begin position="174"/>
        <end position="251"/>
    </location>
</feature>
<keyword evidence="15" id="KW-0966">Cell projection</keyword>
<dbReference type="GO" id="GO:0051959">
    <property type="term" value="F:dynein light intermediate chain binding"/>
    <property type="evidence" value="ECO:0007669"/>
    <property type="project" value="InterPro"/>
</dbReference>
<dbReference type="FunFam" id="1.10.8.720:FF:000001">
    <property type="entry name" value="dynein heavy chain 7, axonemal"/>
    <property type="match status" value="1"/>
</dbReference>
<dbReference type="Pfam" id="PF17852">
    <property type="entry name" value="Dynein_AAA_lid"/>
    <property type="match status" value="1"/>
</dbReference>
<dbReference type="PANTHER" id="PTHR22878:SF72">
    <property type="entry name" value="DYNEIN HEAVY CHAIN 3, AXONEMAL"/>
    <property type="match status" value="1"/>
</dbReference>
<evidence type="ECO:0000256" key="7">
    <source>
        <dbReference type="ARBA" id="ARBA00022741"/>
    </source>
</evidence>
<dbReference type="EMBL" id="JAATIS010000220">
    <property type="protein sequence ID" value="KAG2469298.1"/>
    <property type="molecule type" value="Genomic_DNA"/>
</dbReference>
<keyword evidence="12" id="KW-0969">Cilium</keyword>
<dbReference type="Gene3D" id="1.20.140.100">
    <property type="entry name" value="Dynein heavy chain, N-terminal domain 2"/>
    <property type="match status" value="1"/>
</dbReference>
<dbReference type="FunFam" id="3.20.180.20:FF:000003">
    <property type="entry name" value="Dynein heavy chain 12, axonemal"/>
    <property type="match status" value="1"/>
</dbReference>
<feature type="domain" description="AAA+ ATPase" evidence="18">
    <location>
        <begin position="1479"/>
        <end position="1618"/>
    </location>
</feature>
<dbReference type="Gene3D" id="1.20.1270.280">
    <property type="match status" value="1"/>
</dbReference>
<evidence type="ECO:0000259" key="18">
    <source>
        <dbReference type="SMART" id="SM00382"/>
    </source>
</evidence>
<dbReference type="InterPro" id="IPR043157">
    <property type="entry name" value="Dynein_AAA1S"/>
</dbReference>
<dbReference type="InterPro" id="IPR041589">
    <property type="entry name" value="DNAH3_AAA_lid_1"/>
</dbReference>
<feature type="compositionally biased region" description="Polar residues" evidence="17">
    <location>
        <begin position="190"/>
        <end position="211"/>
    </location>
</feature>
<evidence type="ECO:0000256" key="16">
    <source>
        <dbReference type="SAM" id="Coils"/>
    </source>
</evidence>
<dbReference type="Gene3D" id="1.10.8.710">
    <property type="match status" value="1"/>
</dbReference>
<dbReference type="Gene3D" id="1.10.287.2620">
    <property type="match status" value="1"/>
</dbReference>
<feature type="compositionally biased region" description="Polar residues" evidence="17">
    <location>
        <begin position="1383"/>
        <end position="1408"/>
    </location>
</feature>
<dbReference type="InterPro" id="IPR027417">
    <property type="entry name" value="P-loop_NTPase"/>
</dbReference>
<evidence type="ECO:0000256" key="9">
    <source>
        <dbReference type="ARBA" id="ARBA00022846"/>
    </source>
</evidence>
<comment type="caution">
    <text evidence="19">The sequence shown here is derived from an EMBL/GenBank/DDBJ whole genome shotgun (WGS) entry which is preliminary data.</text>
</comment>
<evidence type="ECO:0000256" key="14">
    <source>
        <dbReference type="ARBA" id="ARBA00023212"/>
    </source>
</evidence>
<evidence type="ECO:0000256" key="4">
    <source>
        <dbReference type="ARBA" id="ARBA00022490"/>
    </source>
</evidence>
<dbReference type="PANTHER" id="PTHR22878">
    <property type="entry name" value="DYNEIN HEAVY CHAIN 6, AXONEMAL-LIKE-RELATED"/>
    <property type="match status" value="1"/>
</dbReference>
<dbReference type="Pfam" id="PF12781">
    <property type="entry name" value="AAA_9"/>
    <property type="match status" value="1"/>
</dbReference>
<dbReference type="InterPro" id="IPR024317">
    <property type="entry name" value="Dynein_heavy_chain_D4_dom"/>
</dbReference>
<dbReference type="Gene3D" id="3.40.50.300">
    <property type="entry name" value="P-loop containing nucleotide triphosphate hydrolases"/>
    <property type="match status" value="6"/>
</dbReference>
<evidence type="ECO:0000256" key="10">
    <source>
        <dbReference type="ARBA" id="ARBA00023017"/>
    </source>
</evidence>
<evidence type="ECO:0000256" key="3">
    <source>
        <dbReference type="ARBA" id="ARBA00008887"/>
    </source>
</evidence>
<dbReference type="SMART" id="SM00382">
    <property type="entry name" value="AAA"/>
    <property type="match status" value="2"/>
</dbReference>
<dbReference type="Gene3D" id="1.10.8.1220">
    <property type="match status" value="1"/>
</dbReference>
<keyword evidence="13" id="KW-0505">Motor protein</keyword>
<feature type="non-terminal residue" evidence="19">
    <location>
        <position position="3999"/>
    </location>
</feature>
<dbReference type="Pfam" id="PF12774">
    <property type="entry name" value="AAA_6"/>
    <property type="match status" value="1"/>
</dbReference>
<dbReference type="InterPro" id="IPR004273">
    <property type="entry name" value="Dynein_heavy_D6_P-loop"/>
</dbReference>
<dbReference type="Gene3D" id="1.20.58.1120">
    <property type="match status" value="1"/>
</dbReference>
<feature type="compositionally biased region" description="Basic and acidic residues" evidence="17">
    <location>
        <begin position="1414"/>
        <end position="1427"/>
    </location>
</feature>
<evidence type="ECO:0000256" key="2">
    <source>
        <dbReference type="ARBA" id="ARBA00004430"/>
    </source>
</evidence>
<protein>
    <submittedName>
        <fullName evidence="19">DYH7 protein</fullName>
    </submittedName>
</protein>
<dbReference type="Pfam" id="PF12780">
    <property type="entry name" value="AAA_8"/>
    <property type="match status" value="2"/>
</dbReference>
<dbReference type="GO" id="GO:0005874">
    <property type="term" value="C:microtubule"/>
    <property type="evidence" value="ECO:0007669"/>
    <property type="project" value="UniProtKB-KW"/>
</dbReference>
<dbReference type="GO" id="GO:0003341">
    <property type="term" value="P:cilium movement"/>
    <property type="evidence" value="ECO:0007669"/>
    <property type="project" value="UniProtKB-ARBA"/>
</dbReference>
<dbReference type="FunFam" id="3.40.50.300:FF:000044">
    <property type="entry name" value="Dynein heavy chain 5, axonemal"/>
    <property type="match status" value="1"/>
</dbReference>
<feature type="non-terminal residue" evidence="19">
    <location>
        <position position="1"/>
    </location>
</feature>
<dbReference type="InterPro" id="IPR035699">
    <property type="entry name" value="AAA_6"/>
</dbReference>
<dbReference type="FunFam" id="1.20.920.30:FF:000002">
    <property type="entry name" value="Dynein axonemal heavy chain 3"/>
    <property type="match status" value="1"/>
</dbReference>
<dbReference type="InterPro" id="IPR041658">
    <property type="entry name" value="AAA_lid_11"/>
</dbReference>
<evidence type="ECO:0000256" key="1">
    <source>
        <dbReference type="ARBA" id="ARBA00004230"/>
    </source>
</evidence>
<dbReference type="Pfam" id="PF12775">
    <property type="entry name" value="AAA_7"/>
    <property type="match status" value="1"/>
</dbReference>
<dbReference type="FunFam" id="3.40.50.300:FF:000362">
    <property type="entry name" value="Dynein, axonemal, heavy chain 6"/>
    <property type="match status" value="1"/>
</dbReference>
<dbReference type="Gene3D" id="1.10.8.720">
    <property type="entry name" value="Region D6 of dynein motor"/>
    <property type="match status" value="1"/>
</dbReference>
<dbReference type="GO" id="GO:0030286">
    <property type="term" value="C:dynein complex"/>
    <property type="evidence" value="ECO:0007669"/>
    <property type="project" value="UniProtKB-KW"/>
</dbReference>
<dbReference type="FunFam" id="1.10.8.710:FF:000004">
    <property type="entry name" value="Dynein axonemal heavy chain 6"/>
    <property type="match status" value="1"/>
</dbReference>
<proteinExistence type="inferred from homology"/>
<dbReference type="InterPro" id="IPR003593">
    <property type="entry name" value="AAA+_ATPase"/>
</dbReference>
<dbReference type="InterPro" id="IPR041228">
    <property type="entry name" value="Dynein_C"/>
</dbReference>
<organism evidence="19 20">
    <name type="scientific">Polypterus senegalus</name>
    <name type="common">Senegal bichir</name>
    <dbReference type="NCBI Taxonomy" id="55291"/>
    <lineage>
        <taxon>Eukaryota</taxon>
        <taxon>Metazoa</taxon>
        <taxon>Chordata</taxon>
        <taxon>Craniata</taxon>
        <taxon>Vertebrata</taxon>
        <taxon>Euteleostomi</taxon>
        <taxon>Actinopterygii</taxon>
        <taxon>Polypteriformes</taxon>
        <taxon>Polypteridae</taxon>
        <taxon>Polypterus</taxon>
    </lineage>
</organism>
<feature type="domain" description="AAA+ ATPase" evidence="18">
    <location>
        <begin position="2128"/>
        <end position="2275"/>
    </location>
</feature>
<keyword evidence="4" id="KW-0963">Cytoplasm</keyword>
<dbReference type="GO" id="GO:0031514">
    <property type="term" value="C:motile cilium"/>
    <property type="evidence" value="ECO:0007669"/>
    <property type="project" value="UniProtKB-SubCell"/>
</dbReference>
<dbReference type="InterPro" id="IPR013602">
    <property type="entry name" value="Dynein_heavy_linker"/>
</dbReference>
<evidence type="ECO:0000313" key="19">
    <source>
        <dbReference type="EMBL" id="KAG2469298.1"/>
    </source>
</evidence>
<keyword evidence="9" id="KW-0282">Flagellum</keyword>
<dbReference type="Pfam" id="PF18198">
    <property type="entry name" value="AAA_lid_11"/>
    <property type="match status" value="1"/>
</dbReference>
<dbReference type="InterPro" id="IPR042228">
    <property type="entry name" value="Dynein_linker_3"/>
</dbReference>
<dbReference type="Gene3D" id="6.10.140.1060">
    <property type="match status" value="1"/>
</dbReference>
<evidence type="ECO:0000256" key="12">
    <source>
        <dbReference type="ARBA" id="ARBA00023069"/>
    </source>
</evidence>
<dbReference type="Pfam" id="PF17857">
    <property type="entry name" value="AAA_lid_1"/>
    <property type="match status" value="1"/>
</dbReference>
<dbReference type="InterPro" id="IPR026983">
    <property type="entry name" value="DHC"/>
</dbReference>
<evidence type="ECO:0000256" key="15">
    <source>
        <dbReference type="ARBA" id="ARBA00023273"/>
    </source>
</evidence>
<feature type="coiled-coil region" evidence="16">
    <location>
        <begin position="2765"/>
        <end position="2792"/>
    </location>
</feature>
<keyword evidence="14" id="KW-0206">Cytoskeleton</keyword>
<evidence type="ECO:0000313" key="20">
    <source>
        <dbReference type="Proteomes" id="UP000886611"/>
    </source>
</evidence>
<dbReference type="FunFam" id="1.10.287.2620:FF:000002">
    <property type="entry name" value="Dynein heavy chain 2, axonemal"/>
    <property type="match status" value="1"/>
</dbReference>
<dbReference type="GO" id="GO:0005524">
    <property type="term" value="F:ATP binding"/>
    <property type="evidence" value="ECO:0007669"/>
    <property type="project" value="UniProtKB-KW"/>
</dbReference>
<evidence type="ECO:0000256" key="8">
    <source>
        <dbReference type="ARBA" id="ARBA00022840"/>
    </source>
</evidence>
<evidence type="ECO:0000256" key="13">
    <source>
        <dbReference type="ARBA" id="ARBA00023175"/>
    </source>
</evidence>
<dbReference type="Gene3D" id="3.20.180.20">
    <property type="entry name" value="Dynein heavy chain, N-terminal domain 2"/>
    <property type="match status" value="1"/>
</dbReference>
<comment type="similarity">
    <text evidence="3">Belongs to the dynein heavy chain family.</text>
</comment>
<feature type="region of interest" description="Disordered" evidence="17">
    <location>
        <begin position="1380"/>
        <end position="1427"/>
    </location>
</feature>
<dbReference type="Pfam" id="PF08393">
    <property type="entry name" value="DHC_N2"/>
    <property type="match status" value="1"/>
</dbReference>
<feature type="region of interest" description="Disordered" evidence="17">
    <location>
        <begin position="145"/>
        <end position="164"/>
    </location>
</feature>
<dbReference type="Gene3D" id="1.20.920.30">
    <property type="match status" value="1"/>
</dbReference>
<dbReference type="FunFam" id="1.20.1270.280:FF:000001">
    <property type="entry name" value="dynein heavy chain 7, axonemal"/>
    <property type="match status" value="1"/>
</dbReference>
<dbReference type="Pfam" id="PF03028">
    <property type="entry name" value="Dynein_heavy"/>
    <property type="match status" value="1"/>
</dbReference>
<dbReference type="SUPFAM" id="SSF52540">
    <property type="entry name" value="P-loop containing nucleoside triphosphate hydrolases"/>
    <property type="match status" value="4"/>
</dbReference>
<evidence type="ECO:0000256" key="5">
    <source>
        <dbReference type="ARBA" id="ARBA00022701"/>
    </source>
</evidence>
<feature type="compositionally biased region" description="Polar residues" evidence="17">
    <location>
        <begin position="234"/>
        <end position="247"/>
    </location>
</feature>
<dbReference type="InterPro" id="IPR042219">
    <property type="entry name" value="AAA_lid_11_sf"/>
</dbReference>
<gene>
    <name evidence="19" type="primary">Dnah7_1</name>
    <name evidence="19" type="ORF">GTO96_0004867</name>
</gene>
<keyword evidence="8" id="KW-0067">ATP-binding</keyword>
<dbReference type="Proteomes" id="UP000886611">
    <property type="component" value="Unassembled WGS sequence"/>
</dbReference>
<keyword evidence="10" id="KW-0243">Dynein</keyword>
<reference evidence="19 20" key="1">
    <citation type="journal article" date="2021" name="Cell">
        <title>Tracing the genetic footprints of vertebrate landing in non-teleost ray-finned fishes.</title>
        <authorList>
            <person name="Bi X."/>
            <person name="Wang K."/>
            <person name="Yang L."/>
            <person name="Pan H."/>
            <person name="Jiang H."/>
            <person name="Wei Q."/>
            <person name="Fang M."/>
            <person name="Yu H."/>
            <person name="Zhu C."/>
            <person name="Cai Y."/>
            <person name="He Y."/>
            <person name="Gan X."/>
            <person name="Zeng H."/>
            <person name="Yu D."/>
            <person name="Zhu Y."/>
            <person name="Jiang H."/>
            <person name="Qiu Q."/>
            <person name="Yang H."/>
            <person name="Zhang Y.E."/>
            <person name="Wang W."/>
            <person name="Zhu M."/>
            <person name="He S."/>
            <person name="Zhang G."/>
        </authorList>
    </citation>
    <scope>NUCLEOTIDE SEQUENCE [LARGE SCALE GENOMIC DNA]</scope>
    <source>
        <strain evidence="19">Bchr_013</strain>
    </source>
</reference>
<dbReference type="InterPro" id="IPR041466">
    <property type="entry name" value="Dynein_AAA5_ext"/>
</dbReference>
<dbReference type="FunFam" id="1.10.8.1220:FF:000001">
    <property type="entry name" value="Dynein axonemal heavy chain 5"/>
    <property type="match status" value="1"/>
</dbReference>
<keyword evidence="5" id="KW-0493">Microtubule</keyword>
<name>A0A8X7XJ51_POLSE</name>
<dbReference type="GO" id="GO:0045505">
    <property type="term" value="F:dynein intermediate chain binding"/>
    <property type="evidence" value="ECO:0007669"/>
    <property type="project" value="InterPro"/>
</dbReference>
<keyword evidence="7" id="KW-0547">Nucleotide-binding</keyword>
<dbReference type="FunFam" id="3.40.50.300:FF:001145">
    <property type="entry name" value="Putative dynein heavy chain"/>
    <property type="match status" value="1"/>
</dbReference>